<dbReference type="Proteomes" id="UP000063789">
    <property type="component" value="Chromosome"/>
</dbReference>
<organism evidence="3 4">
    <name type="scientific">Gordonia phthalatica</name>
    <dbReference type="NCBI Taxonomy" id="1136941"/>
    <lineage>
        <taxon>Bacteria</taxon>
        <taxon>Bacillati</taxon>
        <taxon>Actinomycetota</taxon>
        <taxon>Actinomycetes</taxon>
        <taxon>Mycobacteriales</taxon>
        <taxon>Gordoniaceae</taxon>
        <taxon>Gordonia</taxon>
    </lineage>
</organism>
<sequence length="85" mass="9000">MNNPAPTQQKSTTALVALILSIVSFVVFPFILSIAGLVVGYRAKKEIAASGGRLSGGEQAKWAVILGWISLIWGIIAIIYLATTL</sequence>
<evidence type="ECO:0000313" key="4">
    <source>
        <dbReference type="Proteomes" id="UP000063789"/>
    </source>
</evidence>
<feature type="transmembrane region" description="Helical" evidence="1">
    <location>
        <begin position="62"/>
        <end position="82"/>
    </location>
</feature>
<dbReference type="AlphaFoldDB" id="A0A0N9MPD3"/>
<feature type="transmembrane region" description="Helical" evidence="1">
    <location>
        <begin position="12"/>
        <end position="41"/>
    </location>
</feature>
<evidence type="ECO:0000259" key="2">
    <source>
        <dbReference type="Pfam" id="PF13828"/>
    </source>
</evidence>
<evidence type="ECO:0000256" key="1">
    <source>
        <dbReference type="SAM" id="Phobius"/>
    </source>
</evidence>
<dbReference type="RefSeq" id="WP_062392035.1">
    <property type="nucleotide sequence ID" value="NZ_CP011853.1"/>
</dbReference>
<keyword evidence="1" id="KW-1133">Transmembrane helix</keyword>
<keyword evidence="1" id="KW-0472">Membrane</keyword>
<evidence type="ECO:0000313" key="3">
    <source>
        <dbReference type="EMBL" id="ALG84065.1"/>
    </source>
</evidence>
<accession>A0A0N9MPD3</accession>
<dbReference type="KEGG" id="goq:ACH46_05540"/>
<feature type="domain" description="DUF4190" evidence="2">
    <location>
        <begin position="14"/>
        <end position="76"/>
    </location>
</feature>
<proteinExistence type="predicted"/>
<dbReference type="EMBL" id="CP011853">
    <property type="protein sequence ID" value="ALG84065.1"/>
    <property type="molecule type" value="Genomic_DNA"/>
</dbReference>
<dbReference type="Pfam" id="PF13828">
    <property type="entry name" value="DUF4190"/>
    <property type="match status" value="1"/>
</dbReference>
<reference evidence="4" key="1">
    <citation type="submission" date="2015-06" db="EMBL/GenBank/DDBJ databases">
        <title>Complete genome sequence and metabolic analysis of phthalate degradation pathway in Gordonia sp. QH-11.</title>
        <authorList>
            <person name="Jin D."/>
            <person name="Kong X."/>
            <person name="Bai Z."/>
        </authorList>
    </citation>
    <scope>NUCLEOTIDE SEQUENCE [LARGE SCALE GENOMIC DNA]</scope>
    <source>
        <strain evidence="4">QH-11</strain>
    </source>
</reference>
<protein>
    <recommendedName>
        <fullName evidence="2">DUF4190 domain-containing protein</fullName>
    </recommendedName>
</protein>
<keyword evidence="1" id="KW-0812">Transmembrane</keyword>
<dbReference type="PATRIC" id="fig|1136941.3.peg.1133"/>
<gene>
    <name evidence="3" type="ORF">ACH46_05540</name>
</gene>
<reference evidence="3 4" key="2">
    <citation type="journal article" date="2017" name="Int. J. Syst. Evol. Microbiol.">
        <title>Gordonia phthalatica sp. nov., a di-n-butyl phthalate-degrading bacterium isolated from activated sludge.</title>
        <authorList>
            <person name="Jin D."/>
            <person name="Kong X."/>
            <person name="Jia M."/>
            <person name="Yu X."/>
            <person name="Wang X."/>
            <person name="Zhuang X."/>
            <person name="Deng Y."/>
            <person name="Bai Z."/>
        </authorList>
    </citation>
    <scope>NUCLEOTIDE SEQUENCE [LARGE SCALE GENOMIC DNA]</scope>
    <source>
        <strain evidence="3 4">QH-11</strain>
    </source>
</reference>
<keyword evidence="4" id="KW-1185">Reference proteome</keyword>
<dbReference type="InterPro" id="IPR025241">
    <property type="entry name" value="DUF4190"/>
</dbReference>
<name>A0A0N9MPD3_9ACTN</name>